<proteinExistence type="predicted"/>
<dbReference type="Proteomes" id="UP000327157">
    <property type="component" value="Chromosome 9"/>
</dbReference>
<reference evidence="2 3" key="3">
    <citation type="submission" date="2019-11" db="EMBL/GenBank/DDBJ databases">
        <title>A de novo genome assembly of a pear dwarfing rootstock.</title>
        <authorList>
            <person name="Wang F."/>
            <person name="Wang J."/>
            <person name="Li S."/>
            <person name="Zhang Y."/>
            <person name="Fang M."/>
            <person name="Ma L."/>
            <person name="Zhao Y."/>
            <person name="Jiang S."/>
        </authorList>
    </citation>
    <scope>NUCLEOTIDE SEQUENCE [LARGE SCALE GENOMIC DNA]</scope>
    <source>
        <strain evidence="2">S2</strain>
        <tissue evidence="2">Leaf</tissue>
    </source>
</reference>
<accession>A0A5N5GCT1</accession>
<protein>
    <submittedName>
        <fullName evidence="2">Peroxisomal membrane protein PMP22-like</fullName>
    </submittedName>
</protein>
<dbReference type="AlphaFoldDB" id="A0A5N5GCT1"/>
<evidence type="ECO:0000313" key="2">
    <source>
        <dbReference type="EMBL" id="KAB2612963.1"/>
    </source>
</evidence>
<evidence type="ECO:0000256" key="1">
    <source>
        <dbReference type="SAM" id="MobiDB-lite"/>
    </source>
</evidence>
<gene>
    <name evidence="2" type="ORF">D8674_035279</name>
</gene>
<organism evidence="2 3">
    <name type="scientific">Pyrus ussuriensis x Pyrus communis</name>
    <dbReference type="NCBI Taxonomy" id="2448454"/>
    <lineage>
        <taxon>Eukaryota</taxon>
        <taxon>Viridiplantae</taxon>
        <taxon>Streptophyta</taxon>
        <taxon>Embryophyta</taxon>
        <taxon>Tracheophyta</taxon>
        <taxon>Spermatophyta</taxon>
        <taxon>Magnoliopsida</taxon>
        <taxon>eudicotyledons</taxon>
        <taxon>Gunneridae</taxon>
        <taxon>Pentapetalae</taxon>
        <taxon>rosids</taxon>
        <taxon>fabids</taxon>
        <taxon>Rosales</taxon>
        <taxon>Rosaceae</taxon>
        <taxon>Amygdaloideae</taxon>
        <taxon>Maleae</taxon>
        <taxon>Pyrus</taxon>
    </lineage>
</organism>
<feature type="region of interest" description="Disordered" evidence="1">
    <location>
        <begin position="249"/>
        <end position="269"/>
    </location>
</feature>
<name>A0A5N5GCT1_9ROSA</name>
<reference evidence="3" key="2">
    <citation type="submission" date="2019-10" db="EMBL/GenBank/DDBJ databases">
        <title>A de novo genome assembly of a pear dwarfing rootstock.</title>
        <authorList>
            <person name="Wang F."/>
            <person name="Wang J."/>
            <person name="Li S."/>
            <person name="Zhang Y."/>
            <person name="Fang M."/>
            <person name="Ma L."/>
            <person name="Zhao Y."/>
            <person name="Jiang S."/>
        </authorList>
    </citation>
    <scope>NUCLEOTIDE SEQUENCE [LARGE SCALE GENOMIC DNA]</scope>
</reference>
<sequence length="269" mass="29675">MDVVASLGNSTCAKLDSRLVYCFRLVNVFLVIKTICQGEPEGTWILLCKVLSLQCIMDMSSDEDHSSSFLSFVDGFIVDWFLDGNSKTLCSKMELHILNPLQADARGKPKSLWDVRKPQPQLGFRFGLGRGRSFVPEERQNFNFNFLEGAPVDFFEGEAEIEFSPKQRWPTSYTWRSGETGLVLLNATTQMFWASRADFSDAYWTRCSTERSAVAGTPSIAAELAMPGCFSPSVRFAVAIASNPAPSASSTAPSSLFGTPHGQPQRLVG</sequence>
<dbReference type="EMBL" id="SMOL01000458">
    <property type="protein sequence ID" value="KAB2612963.1"/>
    <property type="molecule type" value="Genomic_DNA"/>
</dbReference>
<reference evidence="2 3" key="1">
    <citation type="submission" date="2019-09" db="EMBL/GenBank/DDBJ databases">
        <authorList>
            <person name="Ou C."/>
        </authorList>
    </citation>
    <scope>NUCLEOTIDE SEQUENCE [LARGE SCALE GENOMIC DNA]</scope>
    <source>
        <strain evidence="2">S2</strain>
        <tissue evidence="2">Leaf</tissue>
    </source>
</reference>
<comment type="caution">
    <text evidence="2">The sequence shown here is derived from an EMBL/GenBank/DDBJ whole genome shotgun (WGS) entry which is preliminary data.</text>
</comment>
<keyword evidence="3" id="KW-1185">Reference proteome</keyword>
<evidence type="ECO:0000313" key="3">
    <source>
        <dbReference type="Proteomes" id="UP000327157"/>
    </source>
</evidence>